<evidence type="ECO:0000313" key="5">
    <source>
        <dbReference type="Proteomes" id="UP000308199"/>
    </source>
</evidence>
<keyword evidence="5" id="KW-1185">Reference proteome</keyword>
<dbReference type="EMBL" id="SGPK01000475">
    <property type="protein sequence ID" value="THH03271.1"/>
    <property type="molecule type" value="Genomic_DNA"/>
</dbReference>
<dbReference type="InterPro" id="IPR036291">
    <property type="entry name" value="NAD(P)-bd_dom_sf"/>
</dbReference>
<dbReference type="PANTHER" id="PTHR43618:SF4">
    <property type="entry name" value="SHORT CHAIN DEHYDROGENASE_REDUCTASE FAMILY (AFU_ORTHOLOGUE AFUA_7G04540)"/>
    <property type="match status" value="1"/>
</dbReference>
<accession>A0A4S4KXW9</accession>
<sequence length="111" mass="11839">MKLGYFGYVSLKAATTHFTQILATDLSLKRAPIRVNAIAPGTFPSELTATAEELEGFTKTPMGGLQAIPARRAGREEEMAARAVYLASPASSYTHGQEIVITALRVPDGNS</sequence>
<evidence type="ECO:0000313" key="4">
    <source>
        <dbReference type="EMBL" id="THH03271.1"/>
    </source>
</evidence>
<comment type="caution">
    <text evidence="4">The sequence shown here is derived from an EMBL/GenBank/DDBJ whole genome shotgun (WGS) entry which is preliminary data.</text>
</comment>
<dbReference type="Gene3D" id="3.40.50.720">
    <property type="entry name" value="NAD(P)-binding Rossmann-like Domain"/>
    <property type="match status" value="1"/>
</dbReference>
<dbReference type="OrthoDB" id="3819888at2759"/>
<organism evidence="4 5">
    <name type="scientific">Phellinidium pouzarii</name>
    <dbReference type="NCBI Taxonomy" id="167371"/>
    <lineage>
        <taxon>Eukaryota</taxon>
        <taxon>Fungi</taxon>
        <taxon>Dikarya</taxon>
        <taxon>Basidiomycota</taxon>
        <taxon>Agaricomycotina</taxon>
        <taxon>Agaricomycetes</taxon>
        <taxon>Hymenochaetales</taxon>
        <taxon>Hymenochaetaceae</taxon>
        <taxon>Phellinidium</taxon>
    </lineage>
</organism>
<gene>
    <name evidence="4" type="ORF">EW145_g6389</name>
</gene>
<dbReference type="InterPro" id="IPR052178">
    <property type="entry name" value="Sec_Metab_Biosynth_SDR"/>
</dbReference>
<evidence type="ECO:0000256" key="1">
    <source>
        <dbReference type="ARBA" id="ARBA00006484"/>
    </source>
</evidence>
<evidence type="ECO:0000256" key="2">
    <source>
        <dbReference type="ARBA" id="ARBA00022857"/>
    </source>
</evidence>
<dbReference type="Pfam" id="PF13561">
    <property type="entry name" value="adh_short_C2"/>
    <property type="match status" value="1"/>
</dbReference>
<keyword evidence="2" id="KW-0521">NADP</keyword>
<dbReference type="CDD" id="cd05233">
    <property type="entry name" value="SDR_c"/>
    <property type="match status" value="1"/>
</dbReference>
<protein>
    <submittedName>
        <fullName evidence="4">Uncharacterized protein</fullName>
    </submittedName>
</protein>
<keyword evidence="3" id="KW-0560">Oxidoreductase</keyword>
<dbReference type="GO" id="GO:0016491">
    <property type="term" value="F:oxidoreductase activity"/>
    <property type="evidence" value="ECO:0007669"/>
    <property type="project" value="UniProtKB-KW"/>
</dbReference>
<dbReference type="SUPFAM" id="SSF51735">
    <property type="entry name" value="NAD(P)-binding Rossmann-fold domains"/>
    <property type="match status" value="1"/>
</dbReference>
<dbReference type="AlphaFoldDB" id="A0A4S4KXW9"/>
<reference evidence="4 5" key="1">
    <citation type="submission" date="2019-02" db="EMBL/GenBank/DDBJ databases">
        <title>Genome sequencing of the rare red list fungi Phellinidium pouzarii.</title>
        <authorList>
            <person name="Buettner E."/>
            <person name="Kellner H."/>
        </authorList>
    </citation>
    <scope>NUCLEOTIDE SEQUENCE [LARGE SCALE GENOMIC DNA]</scope>
    <source>
        <strain evidence="4 5">DSM 108285</strain>
    </source>
</reference>
<dbReference type="PRINTS" id="PR00081">
    <property type="entry name" value="GDHRDH"/>
</dbReference>
<comment type="similarity">
    <text evidence="1">Belongs to the short-chain dehydrogenases/reductases (SDR) family.</text>
</comment>
<evidence type="ECO:0000256" key="3">
    <source>
        <dbReference type="ARBA" id="ARBA00023002"/>
    </source>
</evidence>
<name>A0A4S4KXW9_9AGAM</name>
<dbReference type="PANTHER" id="PTHR43618">
    <property type="entry name" value="7-ALPHA-HYDROXYSTEROID DEHYDROGENASE"/>
    <property type="match status" value="1"/>
</dbReference>
<proteinExistence type="inferred from homology"/>
<dbReference type="Proteomes" id="UP000308199">
    <property type="component" value="Unassembled WGS sequence"/>
</dbReference>
<dbReference type="InterPro" id="IPR002347">
    <property type="entry name" value="SDR_fam"/>
</dbReference>